<organism evidence="1 2">
    <name type="scientific">Hoeflea alexandrii</name>
    <dbReference type="NCBI Taxonomy" id="288436"/>
    <lineage>
        <taxon>Bacteria</taxon>
        <taxon>Pseudomonadati</taxon>
        <taxon>Pseudomonadota</taxon>
        <taxon>Alphaproteobacteria</taxon>
        <taxon>Hyphomicrobiales</taxon>
        <taxon>Rhizobiaceae</taxon>
        <taxon>Hoeflea</taxon>
    </lineage>
</organism>
<name>A0ABT1CV26_9HYPH</name>
<evidence type="ECO:0000313" key="2">
    <source>
        <dbReference type="Proteomes" id="UP001320715"/>
    </source>
</evidence>
<comment type="caution">
    <text evidence="1">The sequence shown here is derived from an EMBL/GenBank/DDBJ whole genome shotgun (WGS) entry which is preliminary data.</text>
</comment>
<dbReference type="EMBL" id="JAAAML010000003">
    <property type="protein sequence ID" value="MCO6410064.1"/>
    <property type="molecule type" value="Genomic_DNA"/>
</dbReference>
<dbReference type="Proteomes" id="UP001320715">
    <property type="component" value="Unassembled WGS sequence"/>
</dbReference>
<dbReference type="RefSeq" id="WP_252916781.1">
    <property type="nucleotide sequence ID" value="NZ_JAAAML010000003.1"/>
</dbReference>
<keyword evidence="2" id="KW-1185">Reference proteome</keyword>
<protein>
    <submittedName>
        <fullName evidence="1">Uncharacterized protein</fullName>
    </submittedName>
</protein>
<gene>
    <name evidence="1" type="ORF">GTW23_17910</name>
</gene>
<proteinExistence type="predicted"/>
<evidence type="ECO:0000313" key="1">
    <source>
        <dbReference type="EMBL" id="MCO6410064.1"/>
    </source>
</evidence>
<sequence length="80" mass="8842">MKLDDIETIRELAATREKNLAVLARLKETSPRLVLGIGTDAIEIRMPPTLQQLVNESVTDSLTDQIAQADENLRTLGVDI</sequence>
<accession>A0ABT1CV26</accession>
<reference evidence="1 2" key="1">
    <citation type="submission" date="2020-01" db="EMBL/GenBank/DDBJ databases">
        <title>Genomes of bacteria type strains.</title>
        <authorList>
            <person name="Chen J."/>
            <person name="Zhu S."/>
            <person name="Yang J."/>
        </authorList>
    </citation>
    <scope>NUCLEOTIDE SEQUENCE [LARGE SCALE GENOMIC DNA]</scope>
    <source>
        <strain evidence="1 2">DSM 16655</strain>
    </source>
</reference>